<keyword evidence="2" id="KW-1185">Reference proteome</keyword>
<name>A0ABV0TIG1_9TELE</name>
<sequence>MESSIIMYLAVSGGADMCVVSGEAGGETETAAESGDLEPGGVADTWFHLRSRSTGQHEQALAKSLPWRNLEAAHMRGCRYGSDLA</sequence>
<comment type="caution">
    <text evidence="1">The sequence shown here is derived from an EMBL/GenBank/DDBJ whole genome shotgun (WGS) entry which is preliminary data.</text>
</comment>
<organism evidence="1 2">
    <name type="scientific">Ilyodon furcidens</name>
    <name type="common">goldbreast splitfin</name>
    <dbReference type="NCBI Taxonomy" id="33524"/>
    <lineage>
        <taxon>Eukaryota</taxon>
        <taxon>Metazoa</taxon>
        <taxon>Chordata</taxon>
        <taxon>Craniata</taxon>
        <taxon>Vertebrata</taxon>
        <taxon>Euteleostomi</taxon>
        <taxon>Actinopterygii</taxon>
        <taxon>Neopterygii</taxon>
        <taxon>Teleostei</taxon>
        <taxon>Neoteleostei</taxon>
        <taxon>Acanthomorphata</taxon>
        <taxon>Ovalentaria</taxon>
        <taxon>Atherinomorphae</taxon>
        <taxon>Cyprinodontiformes</taxon>
        <taxon>Goodeidae</taxon>
        <taxon>Ilyodon</taxon>
    </lineage>
</organism>
<gene>
    <name evidence="1" type="ORF">ILYODFUR_013887</name>
</gene>
<reference evidence="1 2" key="1">
    <citation type="submission" date="2021-06" db="EMBL/GenBank/DDBJ databases">
        <authorList>
            <person name="Palmer J.M."/>
        </authorList>
    </citation>
    <scope>NUCLEOTIDE SEQUENCE [LARGE SCALE GENOMIC DNA]</scope>
    <source>
        <strain evidence="2">if_2019</strain>
        <tissue evidence="1">Muscle</tissue>
    </source>
</reference>
<dbReference type="EMBL" id="JAHRIQ010035903">
    <property type="protein sequence ID" value="MEQ2232680.1"/>
    <property type="molecule type" value="Genomic_DNA"/>
</dbReference>
<dbReference type="Proteomes" id="UP001482620">
    <property type="component" value="Unassembled WGS sequence"/>
</dbReference>
<evidence type="ECO:0000313" key="1">
    <source>
        <dbReference type="EMBL" id="MEQ2232680.1"/>
    </source>
</evidence>
<accession>A0ABV0TIG1</accession>
<proteinExistence type="predicted"/>
<protein>
    <submittedName>
        <fullName evidence="1">Uncharacterized protein</fullName>
    </submittedName>
</protein>
<evidence type="ECO:0000313" key="2">
    <source>
        <dbReference type="Proteomes" id="UP001482620"/>
    </source>
</evidence>